<protein>
    <submittedName>
        <fullName evidence="2">Helix-turn-helix domain-containing protein</fullName>
    </submittedName>
</protein>
<feature type="domain" description="HTH cro/C1-type" evidence="1">
    <location>
        <begin position="18"/>
        <end position="74"/>
    </location>
</feature>
<dbReference type="InterPro" id="IPR010982">
    <property type="entry name" value="Lambda_DNA-bd_dom_sf"/>
</dbReference>
<evidence type="ECO:0000313" key="3">
    <source>
        <dbReference type="Proteomes" id="UP001440612"/>
    </source>
</evidence>
<dbReference type="Proteomes" id="UP001440612">
    <property type="component" value="Chromosome"/>
</dbReference>
<gene>
    <name evidence="2" type="ORF">AABB29_08370</name>
</gene>
<sequence length="286" mass="31740">MVIKINKLDRAALFRDRLSAAMAKTGISQTALARDAGVDRSTLSQLLKDTGARLPNAQLVAEVAAVLGVSADWLLGLSDRPEQAADLVATAISMTEASRTMVDDKIFAWHQEAAGYKIRHVPSGLPDMLKTPDMLRWEYAPSLGKTIDQAIGASTDRLNWMRGAQSDYEIAIPLAELDAFSRAEGNYTGLPAPTRLAQLHQFRDLHQQLYPSLRLHLFDQRQLYSAPVTVFGPLLAAIYIGQNYLVFRDTERVMAITRHFDQLVRAAKIGQRDMATYFDDLIALVD</sequence>
<dbReference type="Gene3D" id="1.10.260.40">
    <property type="entry name" value="lambda repressor-like DNA-binding domains"/>
    <property type="match status" value="1"/>
</dbReference>
<dbReference type="PROSITE" id="PS50943">
    <property type="entry name" value="HTH_CROC1"/>
    <property type="match status" value="1"/>
</dbReference>
<dbReference type="InterPro" id="IPR001387">
    <property type="entry name" value="Cro/C1-type_HTH"/>
</dbReference>
<dbReference type="SMART" id="SM00530">
    <property type="entry name" value="HTH_XRE"/>
    <property type="match status" value="1"/>
</dbReference>
<accession>A0ABZ2V8N2</accession>
<proteinExistence type="predicted"/>
<dbReference type="SUPFAM" id="SSF47413">
    <property type="entry name" value="lambda repressor-like DNA-binding domains"/>
    <property type="match status" value="1"/>
</dbReference>
<evidence type="ECO:0000259" key="1">
    <source>
        <dbReference type="PROSITE" id="PS50943"/>
    </source>
</evidence>
<dbReference type="Pfam" id="PF01381">
    <property type="entry name" value="HTH_3"/>
    <property type="match status" value="1"/>
</dbReference>
<evidence type="ECO:0000313" key="2">
    <source>
        <dbReference type="EMBL" id="WZC50934.1"/>
    </source>
</evidence>
<dbReference type="CDD" id="cd00093">
    <property type="entry name" value="HTH_XRE"/>
    <property type="match status" value="1"/>
</dbReference>
<dbReference type="RefSeq" id="WP_341369031.1">
    <property type="nucleotide sequence ID" value="NZ_CP150951.2"/>
</dbReference>
<organism evidence="2 3">
    <name type="scientific">Yoonia phaeophyticola</name>
    <dbReference type="NCBI Taxonomy" id="3137369"/>
    <lineage>
        <taxon>Bacteria</taxon>
        <taxon>Pseudomonadati</taxon>
        <taxon>Pseudomonadota</taxon>
        <taxon>Alphaproteobacteria</taxon>
        <taxon>Rhodobacterales</taxon>
        <taxon>Paracoccaceae</taxon>
        <taxon>Yoonia</taxon>
    </lineage>
</organism>
<keyword evidence="3" id="KW-1185">Reference proteome</keyword>
<dbReference type="EMBL" id="CP150951">
    <property type="protein sequence ID" value="WZC50934.1"/>
    <property type="molecule type" value="Genomic_DNA"/>
</dbReference>
<name>A0ABZ2V8N2_9RHOB</name>
<reference evidence="3" key="1">
    <citation type="submission" date="2024-04" db="EMBL/GenBank/DDBJ databases">
        <title>Phylogenomic analyses of a clade within the roseobacter group suggest taxonomic reassignments of species of the genera Aestuariivita, Citreicella, Loktanella, Nautella, Pelagibaca, Ruegeria, Thalassobius, Thiobacimonas and Tropicibacter, and the proposal o.</title>
        <authorList>
            <person name="Jeon C.O."/>
        </authorList>
    </citation>
    <scope>NUCLEOTIDE SEQUENCE [LARGE SCALE GENOMIC DNA]</scope>
    <source>
        <strain evidence="3">BS5-3</strain>
    </source>
</reference>